<dbReference type="Gene3D" id="3.50.30.50">
    <property type="entry name" value="Putative cyclase"/>
    <property type="match status" value="1"/>
</dbReference>
<dbReference type="GO" id="GO:0019441">
    <property type="term" value="P:L-tryptophan catabolic process to kynurenine"/>
    <property type="evidence" value="ECO:0007669"/>
    <property type="project" value="InterPro"/>
</dbReference>
<feature type="compositionally biased region" description="Basic and acidic residues" evidence="1">
    <location>
        <begin position="234"/>
        <end position="244"/>
    </location>
</feature>
<dbReference type="InterPro" id="IPR007325">
    <property type="entry name" value="KFase/CYL"/>
</dbReference>
<gene>
    <name evidence="2" type="ORF">OMP40_21310</name>
</gene>
<sequence>MTRRLIDLSMDIYHGAPTFAFDPKCAVIVHNTVDTIGYNISQLSMSTHQGTHLDAPFHFLNEGNTVDRLDLNRCIGEALLVDLSHKRPKEPIGVADFAPYADRIGEGTRLVYRTDWHLQYPRKHYFSDFPYMTLELAEWLADRRIALIGMDVPTPNPTDFDPVHKTLLRAEIVIVEGLANLGAIGRDEFFLMAAPLKIAGRDGAPIRAVGMVDDGGETGLAEKKASGENAAQSSHDEAGEEARS</sequence>
<keyword evidence="3" id="KW-1185">Reference proteome</keyword>
<dbReference type="EMBL" id="JAPDIA010000007">
    <property type="protein sequence ID" value="MDG0811624.1"/>
    <property type="molecule type" value="Genomic_DNA"/>
</dbReference>
<dbReference type="GO" id="GO:0004061">
    <property type="term" value="F:arylformamidase activity"/>
    <property type="evidence" value="ECO:0007669"/>
    <property type="project" value="InterPro"/>
</dbReference>
<evidence type="ECO:0000256" key="1">
    <source>
        <dbReference type="SAM" id="MobiDB-lite"/>
    </source>
</evidence>
<dbReference type="PANTHER" id="PTHR31118:SF32">
    <property type="entry name" value="KYNURENINE FORMAMIDASE"/>
    <property type="match status" value="1"/>
</dbReference>
<comment type="caution">
    <text evidence="2">The sequence shown here is derived from an EMBL/GenBank/DDBJ whole genome shotgun (WGS) entry which is preliminary data.</text>
</comment>
<evidence type="ECO:0000313" key="2">
    <source>
        <dbReference type="EMBL" id="MDG0811624.1"/>
    </source>
</evidence>
<organism evidence="2 3">
    <name type="scientific">Cohnella rhizosphaerae</name>
    <dbReference type="NCBI Taxonomy" id="1457232"/>
    <lineage>
        <taxon>Bacteria</taxon>
        <taxon>Bacillati</taxon>
        <taxon>Bacillota</taxon>
        <taxon>Bacilli</taxon>
        <taxon>Bacillales</taxon>
        <taxon>Paenibacillaceae</taxon>
        <taxon>Cohnella</taxon>
    </lineage>
</organism>
<accession>A0A9X4KV02</accession>
<dbReference type="PANTHER" id="PTHR31118">
    <property type="entry name" value="CYCLASE-LIKE PROTEIN 2"/>
    <property type="match status" value="1"/>
</dbReference>
<dbReference type="AlphaFoldDB" id="A0A9X4KV02"/>
<feature type="region of interest" description="Disordered" evidence="1">
    <location>
        <begin position="217"/>
        <end position="244"/>
    </location>
</feature>
<dbReference type="SUPFAM" id="SSF102198">
    <property type="entry name" value="Putative cyclase"/>
    <property type="match status" value="1"/>
</dbReference>
<proteinExistence type="predicted"/>
<protein>
    <submittedName>
        <fullName evidence="2">Cyclase family protein</fullName>
    </submittedName>
</protein>
<dbReference type="Proteomes" id="UP001153404">
    <property type="component" value="Unassembled WGS sequence"/>
</dbReference>
<dbReference type="RefSeq" id="WP_277534356.1">
    <property type="nucleotide sequence ID" value="NZ_JAPDIA010000007.1"/>
</dbReference>
<dbReference type="Pfam" id="PF04199">
    <property type="entry name" value="Cyclase"/>
    <property type="match status" value="1"/>
</dbReference>
<reference evidence="2" key="1">
    <citation type="submission" date="2022-10" db="EMBL/GenBank/DDBJ databases">
        <title>Comparative genomic analysis of Cohnella hashimotonis sp. nov., isolated from the International Space Station.</title>
        <authorList>
            <person name="Simpson A."/>
            <person name="Venkateswaran K."/>
        </authorList>
    </citation>
    <scope>NUCLEOTIDE SEQUENCE</scope>
    <source>
        <strain evidence="2">DSM 28161</strain>
    </source>
</reference>
<evidence type="ECO:0000313" key="3">
    <source>
        <dbReference type="Proteomes" id="UP001153404"/>
    </source>
</evidence>
<dbReference type="InterPro" id="IPR037175">
    <property type="entry name" value="KFase_sf"/>
</dbReference>
<name>A0A9X4KV02_9BACL</name>